<protein>
    <recommendedName>
        <fullName evidence="4">3-oxoacyl-ACP reductase</fullName>
    </recommendedName>
</protein>
<dbReference type="InterPro" id="IPR036291">
    <property type="entry name" value="NAD(P)-bd_dom_sf"/>
</dbReference>
<keyword evidence="2" id="KW-0560">Oxidoreductase</keyword>
<sequence length="244" mass="25283">MGKLEKKVALITGAGSGIGKATAKKFADEGAQVVVQDFNKASAEEVSANLTGVGHFAMSGDVSNEQDMESVFSEIKKRCERLDVLVNNAGVSGGPEGLGSIKYESFMRMLEVHMGGTFICTQAALPLMTAGSSIVNLSSIAGLAGWGPVHYASAKGAILGFTRASSRELGGLGIRINAVAPGVVETPMTEDLDEALLAPLIMMSPLGRIGQADEIASTILYLACDDSSFVTGQWISPNGGLITI</sequence>
<dbReference type="Pfam" id="PF13561">
    <property type="entry name" value="adh_short_C2"/>
    <property type="match status" value="1"/>
</dbReference>
<dbReference type="SUPFAM" id="SSF51735">
    <property type="entry name" value="NAD(P)-binding Rossmann-fold domains"/>
    <property type="match status" value="1"/>
</dbReference>
<proteinExistence type="inferred from homology"/>
<dbReference type="PRINTS" id="PR00081">
    <property type="entry name" value="GDHRDH"/>
</dbReference>
<dbReference type="PANTHER" id="PTHR42760:SF133">
    <property type="entry name" value="3-OXOACYL-[ACYL-CARRIER-PROTEIN] REDUCTASE"/>
    <property type="match status" value="1"/>
</dbReference>
<dbReference type="GO" id="GO:0016616">
    <property type="term" value="F:oxidoreductase activity, acting on the CH-OH group of donors, NAD or NADP as acceptor"/>
    <property type="evidence" value="ECO:0007669"/>
    <property type="project" value="TreeGrafter"/>
</dbReference>
<accession>A0A382F4H9</accession>
<dbReference type="CDD" id="cd05233">
    <property type="entry name" value="SDR_c"/>
    <property type="match status" value="1"/>
</dbReference>
<evidence type="ECO:0000256" key="1">
    <source>
        <dbReference type="ARBA" id="ARBA00006484"/>
    </source>
</evidence>
<reference evidence="3" key="1">
    <citation type="submission" date="2018-05" db="EMBL/GenBank/DDBJ databases">
        <authorList>
            <person name="Lanie J.A."/>
            <person name="Ng W.-L."/>
            <person name="Kazmierczak K.M."/>
            <person name="Andrzejewski T.M."/>
            <person name="Davidsen T.M."/>
            <person name="Wayne K.J."/>
            <person name="Tettelin H."/>
            <person name="Glass J.I."/>
            <person name="Rusch D."/>
            <person name="Podicherti R."/>
            <person name="Tsui H.-C.T."/>
            <person name="Winkler M.E."/>
        </authorList>
    </citation>
    <scope>NUCLEOTIDE SEQUENCE</scope>
</reference>
<evidence type="ECO:0008006" key="4">
    <source>
        <dbReference type="Google" id="ProtNLM"/>
    </source>
</evidence>
<dbReference type="PANTHER" id="PTHR42760">
    <property type="entry name" value="SHORT-CHAIN DEHYDROGENASES/REDUCTASES FAMILY MEMBER"/>
    <property type="match status" value="1"/>
</dbReference>
<dbReference type="InterPro" id="IPR002347">
    <property type="entry name" value="SDR_fam"/>
</dbReference>
<organism evidence="3">
    <name type="scientific">marine metagenome</name>
    <dbReference type="NCBI Taxonomy" id="408172"/>
    <lineage>
        <taxon>unclassified sequences</taxon>
        <taxon>metagenomes</taxon>
        <taxon>ecological metagenomes</taxon>
    </lineage>
</organism>
<comment type="similarity">
    <text evidence="1">Belongs to the short-chain dehydrogenases/reductases (SDR) family.</text>
</comment>
<gene>
    <name evidence="3" type="ORF">METZ01_LOCUS210453</name>
</gene>
<evidence type="ECO:0000313" key="3">
    <source>
        <dbReference type="EMBL" id="SVB57599.1"/>
    </source>
</evidence>
<dbReference type="PRINTS" id="PR00080">
    <property type="entry name" value="SDRFAMILY"/>
</dbReference>
<dbReference type="FunFam" id="3.40.50.720:FF:000084">
    <property type="entry name" value="Short-chain dehydrogenase reductase"/>
    <property type="match status" value="1"/>
</dbReference>
<dbReference type="EMBL" id="UINC01047835">
    <property type="protein sequence ID" value="SVB57599.1"/>
    <property type="molecule type" value="Genomic_DNA"/>
</dbReference>
<dbReference type="AlphaFoldDB" id="A0A382F4H9"/>
<evidence type="ECO:0000256" key="2">
    <source>
        <dbReference type="ARBA" id="ARBA00023002"/>
    </source>
</evidence>
<name>A0A382F4H9_9ZZZZ</name>
<dbReference type="Gene3D" id="3.40.50.720">
    <property type="entry name" value="NAD(P)-binding Rossmann-like Domain"/>
    <property type="match status" value="1"/>
</dbReference>